<comment type="similarity">
    <text evidence="4">Belongs to the AIR carboxylase family. Class II subfamily.</text>
</comment>
<dbReference type="InterPro" id="IPR000031">
    <property type="entry name" value="PurE_dom"/>
</dbReference>
<dbReference type="PANTHER" id="PTHR23046">
    <property type="entry name" value="PHOSPHORIBOSYLAMINOIMIDAZOLE CARBOXYLASE CATALYTIC SUBUNIT"/>
    <property type="match status" value="1"/>
</dbReference>
<dbReference type="InterPro" id="IPR024694">
    <property type="entry name" value="PurE_prokaryotes"/>
</dbReference>
<dbReference type="HOGENOM" id="CLU_094982_2_0_2"/>
<evidence type="ECO:0000256" key="3">
    <source>
        <dbReference type="ARBA" id="ARBA00023239"/>
    </source>
</evidence>
<dbReference type="InterPro" id="IPR033626">
    <property type="entry name" value="PurE_classII"/>
</dbReference>
<dbReference type="UniPathway" id="UPA00074">
    <property type="reaction ID" value="UER00130"/>
</dbReference>
<feature type="binding site" evidence="4">
    <location>
        <position position="63"/>
    </location>
    <ligand>
        <name>substrate</name>
    </ligand>
</feature>
<feature type="binding site" evidence="4">
    <location>
        <position position="36"/>
    </location>
    <ligand>
        <name>substrate</name>
    </ligand>
</feature>
<evidence type="ECO:0000313" key="7">
    <source>
        <dbReference type="EMBL" id="AIG98150.1"/>
    </source>
</evidence>
<protein>
    <recommendedName>
        <fullName evidence="4">Phosphoribosylaminoimidazole carboxylase</fullName>
        <ecNumber evidence="4">4.1.1.21</ecNumber>
    </recommendedName>
    <alternativeName>
        <fullName evidence="4">AIR carboxylase</fullName>
        <shortName evidence="4">AIRC</shortName>
    </alternativeName>
</protein>
<dbReference type="RefSeq" id="WP_048064360.1">
    <property type="nucleotide sequence ID" value="NZ_CP006577.1"/>
</dbReference>
<dbReference type="Proteomes" id="UP000028501">
    <property type="component" value="Chromosome"/>
</dbReference>
<organism evidence="7 8">
    <name type="scientific">Archaeoglobus fulgidus DSM 8774</name>
    <dbReference type="NCBI Taxonomy" id="1344584"/>
    <lineage>
        <taxon>Archaea</taxon>
        <taxon>Methanobacteriati</taxon>
        <taxon>Methanobacteriota</taxon>
        <taxon>Archaeoglobi</taxon>
        <taxon>Archaeoglobales</taxon>
        <taxon>Archaeoglobaceae</taxon>
        <taxon>Archaeoglobus</taxon>
    </lineage>
</organism>
<evidence type="ECO:0000313" key="8">
    <source>
        <dbReference type="Proteomes" id="UP000028501"/>
    </source>
</evidence>
<dbReference type="KEGG" id="afg:AFULGI_00013790"/>
<dbReference type="EC" id="4.1.1.21" evidence="4"/>
<dbReference type="GeneID" id="24794882"/>
<dbReference type="Gene3D" id="3.40.50.1970">
    <property type="match status" value="1"/>
</dbReference>
<keyword evidence="2 4" id="KW-0658">Purine biosynthesis</keyword>
<dbReference type="SUPFAM" id="SSF52255">
    <property type="entry name" value="N5-CAIR mutase (phosphoribosylaminoimidazole carboxylase, PurE)"/>
    <property type="match status" value="1"/>
</dbReference>
<dbReference type="SMART" id="SM01001">
    <property type="entry name" value="AIRC"/>
    <property type="match status" value="1"/>
</dbReference>
<feature type="binding site" evidence="4 5">
    <location>
        <position position="9"/>
    </location>
    <ligand>
        <name>substrate</name>
    </ligand>
</feature>
<dbReference type="NCBIfam" id="TIGR01162">
    <property type="entry name" value="purE"/>
    <property type="match status" value="1"/>
</dbReference>
<dbReference type="Pfam" id="PF00731">
    <property type="entry name" value="AIRC"/>
    <property type="match status" value="1"/>
</dbReference>
<dbReference type="HAMAP" id="MF_02045">
    <property type="entry name" value="PurE_classII"/>
    <property type="match status" value="1"/>
</dbReference>
<keyword evidence="3 4" id="KW-0456">Lyase</keyword>
<comment type="pathway">
    <text evidence="1 4">Purine metabolism; IMP biosynthesis via de novo pathway; 5-amino-1-(5-phospho-D-ribosyl)imidazole-4-carboxylate from 5-amino-1-(5-phospho-D-ribosyl)imidazole (carboxylase route): step 1/1.</text>
</comment>
<dbReference type="GO" id="GO:0006189">
    <property type="term" value="P:'de novo' IMP biosynthetic process"/>
    <property type="evidence" value="ECO:0007669"/>
    <property type="project" value="UniProtKB-UniRule"/>
</dbReference>
<evidence type="ECO:0000256" key="4">
    <source>
        <dbReference type="HAMAP-Rule" id="MF_02045"/>
    </source>
</evidence>
<dbReference type="PIRSF" id="PIRSF001338">
    <property type="entry name" value="AIR_carboxylase"/>
    <property type="match status" value="1"/>
</dbReference>
<reference evidence="7 8" key="1">
    <citation type="submission" date="2013-07" db="EMBL/GenBank/DDBJ databases">
        <title>Genome of Archaeoglobus fulgidus.</title>
        <authorList>
            <person name="Fiebig A."/>
            <person name="Birkeland N.-K."/>
        </authorList>
    </citation>
    <scope>NUCLEOTIDE SEQUENCE [LARGE SCALE GENOMIC DNA]</scope>
    <source>
        <strain evidence="7 8">DSM 8774</strain>
    </source>
</reference>
<dbReference type="GO" id="GO:0016853">
    <property type="term" value="F:isomerase activity"/>
    <property type="evidence" value="ECO:0007669"/>
    <property type="project" value="UniProtKB-KW"/>
</dbReference>
<feature type="binding site" evidence="4">
    <location>
        <position position="65"/>
    </location>
    <ligand>
        <name>substrate</name>
    </ligand>
</feature>
<feature type="binding site" evidence="4 5">
    <location>
        <position position="39"/>
    </location>
    <ligand>
        <name>substrate</name>
    </ligand>
</feature>
<evidence type="ECO:0000256" key="2">
    <source>
        <dbReference type="ARBA" id="ARBA00022755"/>
    </source>
</evidence>
<evidence type="ECO:0000256" key="1">
    <source>
        <dbReference type="ARBA" id="ARBA00004747"/>
    </source>
</evidence>
<evidence type="ECO:0000259" key="6">
    <source>
        <dbReference type="SMART" id="SM01001"/>
    </source>
</evidence>
<dbReference type="EMBL" id="CP006577">
    <property type="protein sequence ID" value="AIG98150.1"/>
    <property type="molecule type" value="Genomic_DNA"/>
</dbReference>
<accession>A0A075WCM8</accession>
<sequence>MKAVIIMGSKSDLDYSKKIASKLADFGIDAVMRIASAHKTPEKVLEIIKEYEKEDVVFVTVAGRSNALSGFVDANTSKPVIASPPYSDKFGGADIFSSIRMPSGVAPMLVLEAENAALAVAKIFALKDEGVREKVVQFQENKRREIYKADEELR</sequence>
<dbReference type="GO" id="GO:0004638">
    <property type="term" value="F:phosphoribosylaminoimidazole carboxylase activity"/>
    <property type="evidence" value="ECO:0007669"/>
    <property type="project" value="UniProtKB-UniRule"/>
</dbReference>
<feature type="binding site" evidence="4 5">
    <location>
        <position position="12"/>
    </location>
    <ligand>
        <name>substrate</name>
    </ligand>
</feature>
<comment type="function">
    <text evidence="4">Catalyzes the reversible conversion of 5-aminoimidazole ribonucleotide (AIR) and CO(2) to 4-carboxy-5-aminoimidazole ribonucleotide (CAIR).</text>
</comment>
<feature type="domain" description="PurE" evidence="6">
    <location>
        <begin position="1"/>
        <end position="146"/>
    </location>
</feature>
<proteinExistence type="inferred from homology"/>
<dbReference type="AlphaFoldDB" id="A0A075WCM8"/>
<evidence type="ECO:0000256" key="5">
    <source>
        <dbReference type="PIRSR" id="PIRSR001338-1"/>
    </source>
</evidence>
<comment type="catalytic activity">
    <reaction evidence="4">
        <text>5-amino-1-(5-phospho-D-ribosyl)imidazole-4-carboxylate + H(+) = 5-amino-1-(5-phospho-beta-D-ribosyl)imidazole + CO2</text>
        <dbReference type="Rhea" id="RHEA:10792"/>
        <dbReference type="ChEBI" id="CHEBI:15378"/>
        <dbReference type="ChEBI" id="CHEBI:16526"/>
        <dbReference type="ChEBI" id="CHEBI:77657"/>
        <dbReference type="ChEBI" id="CHEBI:137981"/>
        <dbReference type="EC" id="4.1.1.21"/>
    </reaction>
</comment>
<dbReference type="PANTHER" id="PTHR23046:SF2">
    <property type="entry name" value="PHOSPHORIBOSYLAMINOIMIDAZOLE CARBOXYLASE"/>
    <property type="match status" value="1"/>
</dbReference>
<name>A0A075WCM8_ARCFL</name>
<gene>
    <name evidence="4" type="primary">purE</name>
    <name evidence="7" type="ORF">AFULGI_00013790</name>
</gene>
<keyword evidence="7" id="KW-0413">Isomerase</keyword>